<evidence type="ECO:0000256" key="7">
    <source>
        <dbReference type="ARBA" id="ARBA00022840"/>
    </source>
</evidence>
<comment type="similarity">
    <text evidence="2 12 13">Belongs to the SecA family.</text>
</comment>
<organism evidence="17 18">
    <name type="scientific">Candidatus Hepatoplasma crinochetorum Av</name>
    <dbReference type="NCBI Taxonomy" id="1427984"/>
    <lineage>
        <taxon>Bacteria</taxon>
        <taxon>Bacillati</taxon>
        <taxon>Mycoplasmatota</taxon>
        <taxon>Mollicutes</taxon>
        <taxon>Candidatus Hepatoplasmataceae</taxon>
        <taxon>Candidatus Hepatoplasma</taxon>
    </lineage>
</organism>
<dbReference type="InterPro" id="IPR011130">
    <property type="entry name" value="SecA_preprotein_X-link_dom"/>
</dbReference>
<dbReference type="GO" id="GO:0005829">
    <property type="term" value="C:cytosol"/>
    <property type="evidence" value="ECO:0007669"/>
    <property type="project" value="TreeGrafter"/>
</dbReference>
<evidence type="ECO:0000259" key="16">
    <source>
        <dbReference type="PROSITE" id="PS51196"/>
    </source>
</evidence>
<dbReference type="GO" id="GO:0043952">
    <property type="term" value="P:protein transport by the Sec complex"/>
    <property type="evidence" value="ECO:0007669"/>
    <property type="project" value="TreeGrafter"/>
</dbReference>
<dbReference type="PRINTS" id="PR00906">
    <property type="entry name" value="SECA"/>
</dbReference>
<evidence type="ECO:0000256" key="9">
    <source>
        <dbReference type="ARBA" id="ARBA00022967"/>
    </source>
</evidence>
<dbReference type="InterPro" id="IPR020937">
    <property type="entry name" value="SecA_CS"/>
</dbReference>
<evidence type="ECO:0000259" key="15">
    <source>
        <dbReference type="PROSITE" id="PS51194"/>
    </source>
</evidence>
<comment type="subunit">
    <text evidence="12">Monomer and homodimer. Part of the essential Sec protein translocation apparatus which comprises SecA, SecYEG and auxiliary proteins SecDF. Other proteins may also be involved.</text>
</comment>
<dbReference type="CDD" id="cd17928">
    <property type="entry name" value="DEXDc_SecA"/>
    <property type="match status" value="1"/>
</dbReference>
<dbReference type="Gene3D" id="3.40.50.300">
    <property type="entry name" value="P-loop containing nucleotide triphosphate hydrolases"/>
    <property type="match status" value="3"/>
</dbReference>
<dbReference type="PANTHER" id="PTHR30612:SF0">
    <property type="entry name" value="CHLOROPLAST PROTEIN-TRANSPORTING ATPASE"/>
    <property type="match status" value="1"/>
</dbReference>
<comment type="catalytic activity">
    <reaction evidence="12">
        <text>ATP + H2O + cellular proteinSide 1 = ADP + phosphate + cellular proteinSide 2.</text>
        <dbReference type="EC" id="7.4.2.8"/>
    </reaction>
</comment>
<dbReference type="GO" id="GO:0008564">
    <property type="term" value="F:protein-exporting ATPase activity"/>
    <property type="evidence" value="ECO:0007669"/>
    <property type="project" value="UniProtKB-EC"/>
</dbReference>
<protein>
    <recommendedName>
        <fullName evidence="12 13">Protein translocase subunit SecA</fullName>
        <ecNumber evidence="12">7.4.2.8</ecNumber>
    </recommendedName>
</protein>
<keyword evidence="8 12" id="KW-0653">Protein transport</keyword>
<dbReference type="InterPro" id="IPR044722">
    <property type="entry name" value="SecA_SF2_C"/>
</dbReference>
<feature type="binding site" evidence="12">
    <location>
        <position position="94"/>
    </location>
    <ligand>
        <name>ATP</name>
        <dbReference type="ChEBI" id="CHEBI:30616"/>
    </ligand>
</feature>
<accession>W8GMJ9</accession>
<evidence type="ECO:0000313" key="18">
    <source>
        <dbReference type="Proteomes" id="UP000019450"/>
    </source>
</evidence>
<dbReference type="InterPro" id="IPR014001">
    <property type="entry name" value="Helicase_ATP-bd"/>
</dbReference>
<evidence type="ECO:0000256" key="5">
    <source>
        <dbReference type="ARBA" id="ARBA00022490"/>
    </source>
</evidence>
<dbReference type="Pfam" id="PF21090">
    <property type="entry name" value="P-loop_SecA"/>
    <property type="match status" value="2"/>
</dbReference>
<evidence type="ECO:0000256" key="10">
    <source>
        <dbReference type="ARBA" id="ARBA00023010"/>
    </source>
</evidence>
<reference evidence="17 18" key="1">
    <citation type="journal article" date="2014" name="Genome Biol. Evol.">
        <title>Phylogenomics of "Candidatus Hepatoplasma crinochetorum," a Lineage of Mollicutes Associated with Noninsect Arthropods.</title>
        <authorList>
            <person name="Leclercq S."/>
            <person name="Dittmer J."/>
            <person name="Bouchon D."/>
            <person name="Cordaux R."/>
        </authorList>
    </citation>
    <scope>NUCLEOTIDE SEQUENCE [LARGE SCALE GENOMIC DNA]</scope>
    <source>
        <strain evidence="17 18">Av</strain>
    </source>
</reference>
<dbReference type="InterPro" id="IPR001650">
    <property type="entry name" value="Helicase_C-like"/>
</dbReference>
<keyword evidence="3 12" id="KW-0813">Transport</keyword>
<dbReference type="GO" id="GO:0006605">
    <property type="term" value="P:protein targeting"/>
    <property type="evidence" value="ECO:0007669"/>
    <property type="project" value="UniProtKB-UniRule"/>
</dbReference>
<dbReference type="SMART" id="SM00958">
    <property type="entry name" value="SecA_PP_bind"/>
    <property type="match status" value="1"/>
</dbReference>
<dbReference type="PANTHER" id="PTHR30612">
    <property type="entry name" value="SECA INNER MEMBRANE COMPONENT OF SEC PROTEIN SECRETION SYSTEM"/>
    <property type="match status" value="1"/>
</dbReference>
<gene>
    <name evidence="17" type="primary">secA1</name>
    <name evidence="12" type="synonym">secA</name>
    <name evidence="17" type="ORF">X271_00147</name>
</gene>
<dbReference type="Pfam" id="PF01043">
    <property type="entry name" value="SecA_PP_bind"/>
    <property type="match status" value="1"/>
</dbReference>
<name>W8GMJ9_9MOLU</name>
<dbReference type="PATRIC" id="fig|1427984.3.peg.136"/>
<dbReference type="Proteomes" id="UP000019450">
    <property type="component" value="Chromosome"/>
</dbReference>
<dbReference type="eggNOG" id="COG0653">
    <property type="taxonomic scope" value="Bacteria"/>
</dbReference>
<dbReference type="InterPro" id="IPR011116">
    <property type="entry name" value="SecA_Wing/Scaffold"/>
</dbReference>
<dbReference type="OrthoDB" id="9805579at2"/>
<dbReference type="EMBL" id="CP006932">
    <property type="protein sequence ID" value="AHK22256.1"/>
    <property type="molecule type" value="Genomic_DNA"/>
</dbReference>
<dbReference type="InterPro" id="IPR027417">
    <property type="entry name" value="P-loop_NTPase"/>
</dbReference>
<dbReference type="PROSITE" id="PS01312">
    <property type="entry name" value="SECA"/>
    <property type="match status" value="1"/>
</dbReference>
<dbReference type="InterPro" id="IPR000185">
    <property type="entry name" value="SecA"/>
</dbReference>
<evidence type="ECO:0000256" key="2">
    <source>
        <dbReference type="ARBA" id="ARBA00007650"/>
    </source>
</evidence>
<dbReference type="InterPro" id="IPR011115">
    <property type="entry name" value="SecA_DEAD"/>
</dbReference>
<dbReference type="GO" id="GO:0005524">
    <property type="term" value="F:ATP binding"/>
    <property type="evidence" value="ECO:0007669"/>
    <property type="project" value="UniProtKB-UniRule"/>
</dbReference>
<keyword evidence="4 12" id="KW-1003">Cell membrane</keyword>
<evidence type="ECO:0000256" key="3">
    <source>
        <dbReference type="ARBA" id="ARBA00022448"/>
    </source>
</evidence>
<evidence type="ECO:0000259" key="14">
    <source>
        <dbReference type="PROSITE" id="PS51192"/>
    </source>
</evidence>
<dbReference type="SUPFAM" id="SSF81886">
    <property type="entry name" value="Helical scaffold and wing domains of SecA"/>
    <property type="match status" value="1"/>
</dbReference>
<dbReference type="SUPFAM" id="SSF52540">
    <property type="entry name" value="P-loop containing nucleoside triphosphate hydrolases"/>
    <property type="match status" value="2"/>
</dbReference>
<evidence type="ECO:0000313" key="17">
    <source>
        <dbReference type="EMBL" id="AHK22256.1"/>
    </source>
</evidence>
<keyword evidence="11 12" id="KW-0472">Membrane</keyword>
<sequence length="800" mass="91909">MVLKKKKTKNKRQKQSIKYYKLLRKAETIAEEVLEKVKVYQDDLKAAAFKRKTEQFLEAIHKDKKSLNSILIDVFAVSFLSIKEVYGIKLHKVQVMGAYALHHGDVAEMKTGEGKTLTAVLPAYLNALTKKGVHIVTVNEYLSTRDAYNIGKIFNLLGLSVGSVVKDQTPEEKRKEYAKDLVYLTNAELGFDYLRDNMVMNLKDKIQREFNYAIVDEVDSILIDEARTPLIISGGVNVTEKNYHEINQFVASLKEDDYIVDRETRQAFLTESGVLKAEEHFNTKNLYSYKNSLLVHLIFNSIQANYIYKLDVDYTVKEDQIILIDVFTGRLLPGRQFSEGLNQAIEAKENVKINPETKTLASITYQNLFRMYKKLSGMSGTALTEEEEFLDIYNMRVLTIPTDLPIIRDDRPDVIYATKEAKINGIVNKIISIHKTKQPILIGTRSVNESEDLGDILEKKGYSFEILNAKNHAREADIIANAGQLGSITISTNMAGRGTDIKLGKGVKDLGGLFVLGTERNEARRIDDQLRGRSGRQGDVGVSQFYLSMDDEVMQRSGMKKFQKFLKSIDKDPLESKSIARAIKSAQKKLEGLNYDYRKSIVEYDAVLNYQRIITYNQRDAILKATDFTKFIDQLLDSFLKNLSKSEVVFSKNTFSSKLYFAKLNHDFNLNLEEKDNLSIEKTEMITREILLKKLSEKINNFIELNKFDVIDYIRKIFLFSIDTNWQKQLDQLDRLKSGIRYRQYAQKNPVQIYIQEADKLFNLYRAEINEQVITMLLNTNPLSDNNKNRNEKTKELLVN</sequence>
<evidence type="ECO:0000256" key="13">
    <source>
        <dbReference type="RuleBase" id="RU003874"/>
    </source>
</evidence>
<proteinExistence type="inferred from homology"/>
<dbReference type="PROSITE" id="PS51194">
    <property type="entry name" value="HELICASE_CTER"/>
    <property type="match status" value="1"/>
</dbReference>
<dbReference type="GO" id="GO:0031522">
    <property type="term" value="C:cell envelope Sec protein transport complex"/>
    <property type="evidence" value="ECO:0007669"/>
    <property type="project" value="TreeGrafter"/>
</dbReference>
<feature type="binding site" evidence="12">
    <location>
        <position position="500"/>
    </location>
    <ligand>
        <name>ATP</name>
        <dbReference type="ChEBI" id="CHEBI:30616"/>
    </ligand>
</feature>
<keyword evidence="6 12" id="KW-0547">Nucleotide-binding</keyword>
<dbReference type="HAMAP" id="MF_01382">
    <property type="entry name" value="SecA"/>
    <property type="match status" value="1"/>
</dbReference>
<dbReference type="GO" id="GO:0005886">
    <property type="term" value="C:plasma membrane"/>
    <property type="evidence" value="ECO:0007669"/>
    <property type="project" value="UniProtKB-SubCell"/>
</dbReference>
<dbReference type="SMART" id="SM00957">
    <property type="entry name" value="SecA_DEAD"/>
    <property type="match status" value="1"/>
</dbReference>
<dbReference type="NCBIfam" id="TIGR00963">
    <property type="entry name" value="secA"/>
    <property type="match status" value="1"/>
</dbReference>
<comment type="subcellular location">
    <subcellularLocation>
        <location evidence="12">Cell membrane</location>
        <topology evidence="12">Peripheral membrane protein</topology>
        <orientation evidence="12">Cytoplasmic side</orientation>
    </subcellularLocation>
    <subcellularLocation>
        <location evidence="12">Cytoplasm</location>
    </subcellularLocation>
    <subcellularLocation>
        <location evidence="1">Membrane</location>
        <topology evidence="1">Peripheral membrane protein</topology>
    </subcellularLocation>
    <text evidence="12">Distribution is 50-50.</text>
</comment>
<feature type="binding site" evidence="12">
    <location>
        <begin position="112"/>
        <end position="116"/>
    </location>
    <ligand>
        <name>ATP</name>
        <dbReference type="ChEBI" id="CHEBI:30616"/>
    </ligand>
</feature>
<keyword evidence="5 12" id="KW-0963">Cytoplasm</keyword>
<dbReference type="HOGENOM" id="CLU_005314_3_0_14"/>
<dbReference type="STRING" id="1427984.X271_00147"/>
<evidence type="ECO:0000256" key="8">
    <source>
        <dbReference type="ARBA" id="ARBA00022927"/>
    </source>
</evidence>
<dbReference type="InterPro" id="IPR036266">
    <property type="entry name" value="SecA_Wing/Scaffold_sf"/>
</dbReference>
<comment type="function">
    <text evidence="12">Part of the Sec protein translocase complex. Interacts with the SecYEG preprotein conducting channel. Has a central role in coupling the hydrolysis of ATP to the transfer of proteins into and across the cell membrane, serving as an ATP-driven molecular motor driving the stepwise translocation of polypeptide chains across the membrane.</text>
</comment>
<feature type="domain" description="Helicase C-terminal" evidence="15">
    <location>
        <begin position="425"/>
        <end position="580"/>
    </location>
</feature>
<dbReference type="GO" id="GO:0017038">
    <property type="term" value="P:protein import"/>
    <property type="evidence" value="ECO:0007669"/>
    <property type="project" value="InterPro"/>
</dbReference>
<keyword evidence="18" id="KW-1185">Reference proteome</keyword>
<dbReference type="RefSeq" id="WP_025208557.1">
    <property type="nucleotide sequence ID" value="NZ_CP006932.1"/>
</dbReference>
<dbReference type="PROSITE" id="PS51192">
    <property type="entry name" value="HELICASE_ATP_BIND_1"/>
    <property type="match status" value="1"/>
</dbReference>
<feature type="domain" description="SecA family profile" evidence="16">
    <location>
        <begin position="1"/>
        <end position="578"/>
    </location>
</feature>
<keyword evidence="7 12" id="KW-0067">ATP-binding</keyword>
<evidence type="ECO:0000256" key="6">
    <source>
        <dbReference type="ARBA" id="ARBA00022741"/>
    </source>
</evidence>
<dbReference type="KEGG" id="hcr:X271_00147"/>
<dbReference type="AlphaFoldDB" id="W8GMJ9"/>
<dbReference type="Gene3D" id="1.10.3060.10">
    <property type="entry name" value="Helical scaffold and wing domains of SecA"/>
    <property type="match status" value="1"/>
</dbReference>
<dbReference type="Gene3D" id="3.90.1440.10">
    <property type="entry name" value="SecA, preprotein cross-linking domain"/>
    <property type="match status" value="1"/>
</dbReference>
<evidence type="ECO:0000256" key="1">
    <source>
        <dbReference type="ARBA" id="ARBA00004170"/>
    </source>
</evidence>
<keyword evidence="10 12" id="KW-0811">Translocation</keyword>
<dbReference type="PROSITE" id="PS51196">
    <property type="entry name" value="SECA_MOTOR_DEAD"/>
    <property type="match status" value="1"/>
</dbReference>
<keyword evidence="9 12" id="KW-1278">Translocase</keyword>
<evidence type="ECO:0000256" key="12">
    <source>
        <dbReference type="HAMAP-Rule" id="MF_01382"/>
    </source>
</evidence>
<dbReference type="SUPFAM" id="SSF81767">
    <property type="entry name" value="Pre-protein crosslinking domain of SecA"/>
    <property type="match status" value="1"/>
</dbReference>
<dbReference type="Pfam" id="PF07517">
    <property type="entry name" value="SecA_DEAD"/>
    <property type="match status" value="1"/>
</dbReference>
<dbReference type="FunFam" id="3.40.50.300:FF:000429">
    <property type="entry name" value="Preprotein translocase subunit SecA"/>
    <property type="match status" value="1"/>
</dbReference>
<dbReference type="GO" id="GO:0065002">
    <property type="term" value="P:intracellular protein transmembrane transport"/>
    <property type="evidence" value="ECO:0007669"/>
    <property type="project" value="UniProtKB-UniRule"/>
</dbReference>
<dbReference type="InterPro" id="IPR014018">
    <property type="entry name" value="SecA_motor_DEAD"/>
</dbReference>
<evidence type="ECO:0000256" key="11">
    <source>
        <dbReference type="ARBA" id="ARBA00023136"/>
    </source>
</evidence>
<dbReference type="Pfam" id="PF07516">
    <property type="entry name" value="SecA_SW"/>
    <property type="match status" value="1"/>
</dbReference>
<dbReference type="EC" id="7.4.2.8" evidence="12"/>
<feature type="domain" description="Helicase ATP-binding" evidence="14">
    <location>
        <begin position="96"/>
        <end position="254"/>
    </location>
</feature>
<dbReference type="InterPro" id="IPR036670">
    <property type="entry name" value="SecA_X-link_sf"/>
</dbReference>
<dbReference type="CDD" id="cd18803">
    <property type="entry name" value="SF2_C_secA"/>
    <property type="match status" value="1"/>
</dbReference>
<evidence type="ECO:0000256" key="4">
    <source>
        <dbReference type="ARBA" id="ARBA00022475"/>
    </source>
</evidence>